<dbReference type="PANTHER" id="PTHR12196">
    <property type="entry name" value="DOMAIN OF UNKNOWN FUNCTION 71 DUF71 -CONTAINING PROTEIN"/>
    <property type="match status" value="1"/>
</dbReference>
<dbReference type="InterPro" id="IPR030662">
    <property type="entry name" value="DPH6/MJ0570"/>
</dbReference>
<dbReference type="PIRSF" id="PIRSF039123">
    <property type="entry name" value="Diphthamide_synthase"/>
    <property type="match status" value="1"/>
</dbReference>
<sequence length="238" mass="26684">MSDMKLGVLFSGGKDSVFACYRAMEHEDVRCLITLISENEESYMFHTPNIGLADLVASAIGVDILKWRTPGVEEMELEDLRDAIIEARRLYGIEGIVTGAIESVYQSSRIQRICSSLDLWCFNPLWQLDQIEYLRMLRAYGFRVIVTGVFAYPLDESFLGAEIDDGMIAKLQGLQKRYGISPSGEGGELETLVLDGPIFRRRLEILRAASHFSGNRGRYVIESARLVEKPGHLNNGNA</sequence>
<reference evidence="2 3" key="1">
    <citation type="submission" date="2006-10" db="EMBL/GenBank/DDBJ databases">
        <title>Complete sequence of Methanosaeta thermophila PT.</title>
        <authorList>
            <consortium name="US DOE Joint Genome Institute"/>
            <person name="Copeland A."/>
            <person name="Lucas S."/>
            <person name="Lapidus A."/>
            <person name="Barry K."/>
            <person name="Detter J.C."/>
            <person name="Glavina del Rio T."/>
            <person name="Hammon N."/>
            <person name="Israni S."/>
            <person name="Pitluck S."/>
            <person name="Chain P."/>
            <person name="Malfatti S."/>
            <person name="Shin M."/>
            <person name="Vergez L."/>
            <person name="Schmutz J."/>
            <person name="Larimer F."/>
            <person name="Land M."/>
            <person name="Hauser L."/>
            <person name="Kyrpides N."/>
            <person name="Kim E."/>
            <person name="Smith K.S."/>
            <person name="Ingram-Smith C."/>
            <person name="Richardson P."/>
        </authorList>
    </citation>
    <scope>NUCLEOTIDE SEQUENCE [LARGE SCALE GENOMIC DNA]</scope>
    <source>
        <strain evidence="3">DSM 6194 / JCM 14653 / NBRC 101360 / PT</strain>
    </source>
</reference>
<evidence type="ECO:0000259" key="1">
    <source>
        <dbReference type="Pfam" id="PF01902"/>
    </source>
</evidence>
<feature type="domain" description="Diphthamide synthase" evidence="1">
    <location>
        <begin position="4"/>
        <end position="225"/>
    </location>
</feature>
<dbReference type="InterPro" id="IPR022427">
    <property type="entry name" value="MJ0570_ATP-bd"/>
</dbReference>
<dbReference type="GO" id="GO:0017183">
    <property type="term" value="P:protein histidyl modification to diphthamide"/>
    <property type="evidence" value="ECO:0007669"/>
    <property type="project" value="TreeGrafter"/>
</dbReference>
<accession>A0B8V3</accession>
<dbReference type="Gene3D" id="3.40.50.620">
    <property type="entry name" value="HUPs"/>
    <property type="match status" value="1"/>
</dbReference>
<dbReference type="Pfam" id="PF01902">
    <property type="entry name" value="Diphthami_syn_2"/>
    <property type="match status" value="1"/>
</dbReference>
<evidence type="ECO:0000313" key="2">
    <source>
        <dbReference type="EMBL" id="ABK15127.1"/>
    </source>
</evidence>
<dbReference type="CDD" id="cd01994">
    <property type="entry name" value="AANH_PF0828-like"/>
    <property type="match status" value="1"/>
</dbReference>
<dbReference type="InterPro" id="IPR014729">
    <property type="entry name" value="Rossmann-like_a/b/a_fold"/>
</dbReference>
<organism evidence="2 3">
    <name type="scientific">Methanothrix thermoacetophila (strain DSM 6194 / JCM 14653 / NBRC 101360 / PT)</name>
    <name type="common">Methanosaeta thermophila</name>
    <dbReference type="NCBI Taxonomy" id="349307"/>
    <lineage>
        <taxon>Archaea</taxon>
        <taxon>Methanobacteriati</taxon>
        <taxon>Methanobacteriota</taxon>
        <taxon>Stenosarchaea group</taxon>
        <taxon>Methanomicrobia</taxon>
        <taxon>Methanotrichales</taxon>
        <taxon>Methanotrichaceae</taxon>
        <taxon>Methanothrix</taxon>
    </lineage>
</organism>
<dbReference type="GeneID" id="4462848"/>
<gene>
    <name evidence="2" type="ordered locus">Mthe_1352</name>
</gene>
<dbReference type="PANTHER" id="PTHR12196:SF2">
    <property type="entry name" value="DIPHTHINE--AMMONIA LIGASE"/>
    <property type="match status" value="1"/>
</dbReference>
<dbReference type="NCBIfam" id="TIGR00290">
    <property type="entry name" value="MJ0570_dom"/>
    <property type="match status" value="1"/>
</dbReference>
<dbReference type="SUPFAM" id="SSF52402">
    <property type="entry name" value="Adenine nucleotide alpha hydrolases-like"/>
    <property type="match status" value="1"/>
</dbReference>
<dbReference type="InterPro" id="IPR002761">
    <property type="entry name" value="Diphthami_syn_dom"/>
</dbReference>
<dbReference type="GO" id="GO:0017178">
    <property type="term" value="F:diphthine-ammonia ligase activity"/>
    <property type="evidence" value="ECO:0007669"/>
    <property type="project" value="TreeGrafter"/>
</dbReference>
<dbReference type="Gene3D" id="3.90.1490.10">
    <property type="entry name" value="putative n-type atp pyrophosphatase, domain 2"/>
    <property type="match status" value="1"/>
</dbReference>
<dbReference type="RefSeq" id="WP_011696519.1">
    <property type="nucleotide sequence ID" value="NC_008553.1"/>
</dbReference>
<dbReference type="AlphaFoldDB" id="A0B8V3"/>
<dbReference type="EMBL" id="CP000477">
    <property type="protein sequence ID" value="ABK15127.1"/>
    <property type="molecule type" value="Genomic_DNA"/>
</dbReference>
<dbReference type="HOGENOM" id="CLU_010289_0_2_2"/>
<dbReference type="NCBIfam" id="TIGR03679">
    <property type="entry name" value="arCOG00187"/>
    <property type="match status" value="1"/>
</dbReference>
<name>A0B8V3_METTP</name>
<dbReference type="Proteomes" id="UP000000674">
    <property type="component" value="Chromosome"/>
</dbReference>
<dbReference type="KEGG" id="mtp:Mthe_1352"/>
<dbReference type="STRING" id="349307.Mthe_1352"/>
<proteinExistence type="predicted"/>
<protein>
    <submittedName>
        <fullName evidence="2">Putative ATP binding protein</fullName>
    </submittedName>
</protein>
<evidence type="ECO:0000313" key="3">
    <source>
        <dbReference type="Proteomes" id="UP000000674"/>
    </source>
</evidence>
<keyword evidence="3" id="KW-1185">Reference proteome</keyword>